<organism evidence="2 3">
    <name type="scientific">Periconia macrospinosa</name>
    <dbReference type="NCBI Taxonomy" id="97972"/>
    <lineage>
        <taxon>Eukaryota</taxon>
        <taxon>Fungi</taxon>
        <taxon>Dikarya</taxon>
        <taxon>Ascomycota</taxon>
        <taxon>Pezizomycotina</taxon>
        <taxon>Dothideomycetes</taxon>
        <taxon>Pleosporomycetidae</taxon>
        <taxon>Pleosporales</taxon>
        <taxon>Massarineae</taxon>
        <taxon>Periconiaceae</taxon>
        <taxon>Periconia</taxon>
    </lineage>
</organism>
<keyword evidence="3" id="KW-1185">Reference proteome</keyword>
<evidence type="ECO:0000313" key="3">
    <source>
        <dbReference type="Proteomes" id="UP000244855"/>
    </source>
</evidence>
<feature type="non-terminal residue" evidence="2">
    <location>
        <position position="1"/>
    </location>
</feature>
<evidence type="ECO:0008006" key="4">
    <source>
        <dbReference type="Google" id="ProtNLM"/>
    </source>
</evidence>
<feature type="transmembrane region" description="Helical" evidence="1">
    <location>
        <begin position="46"/>
        <end position="64"/>
    </location>
</feature>
<feature type="transmembrane region" description="Helical" evidence="1">
    <location>
        <begin position="6"/>
        <end position="25"/>
    </location>
</feature>
<dbReference type="AlphaFoldDB" id="A0A2V1E413"/>
<gene>
    <name evidence="2" type="ORF">DM02DRAFT_503467</name>
</gene>
<dbReference type="Proteomes" id="UP000244855">
    <property type="component" value="Unassembled WGS sequence"/>
</dbReference>
<feature type="non-terminal residue" evidence="2">
    <location>
        <position position="288"/>
    </location>
</feature>
<dbReference type="PANTHER" id="PTHR38848:SF3">
    <property type="entry name" value="G-PROTEIN COUPLED RECEPTORS FAMILY 3 PROFILE DOMAIN-CONTAINING PROTEIN"/>
    <property type="match status" value="1"/>
</dbReference>
<reference evidence="2 3" key="1">
    <citation type="journal article" date="2018" name="Sci. Rep.">
        <title>Comparative genomics provides insights into the lifestyle and reveals functional heterogeneity of dark septate endophytic fungi.</title>
        <authorList>
            <person name="Knapp D.G."/>
            <person name="Nemeth J.B."/>
            <person name="Barry K."/>
            <person name="Hainaut M."/>
            <person name="Henrissat B."/>
            <person name="Johnson J."/>
            <person name="Kuo A."/>
            <person name="Lim J.H.P."/>
            <person name="Lipzen A."/>
            <person name="Nolan M."/>
            <person name="Ohm R.A."/>
            <person name="Tamas L."/>
            <person name="Grigoriev I.V."/>
            <person name="Spatafora J.W."/>
            <person name="Nagy L.G."/>
            <person name="Kovacs G.M."/>
        </authorList>
    </citation>
    <scope>NUCLEOTIDE SEQUENCE [LARGE SCALE GENOMIC DNA]</scope>
    <source>
        <strain evidence="2 3">DSE2036</strain>
    </source>
</reference>
<dbReference type="EMBL" id="KZ805321">
    <property type="protein sequence ID" value="PVI04404.1"/>
    <property type="molecule type" value="Genomic_DNA"/>
</dbReference>
<keyword evidence="1" id="KW-0472">Membrane</keyword>
<feature type="transmembrane region" description="Helical" evidence="1">
    <location>
        <begin position="118"/>
        <end position="139"/>
    </location>
</feature>
<accession>A0A2V1E413</accession>
<evidence type="ECO:0000313" key="2">
    <source>
        <dbReference type="EMBL" id="PVI04404.1"/>
    </source>
</evidence>
<feature type="transmembrane region" description="Helical" evidence="1">
    <location>
        <begin position="159"/>
        <end position="181"/>
    </location>
</feature>
<feature type="transmembrane region" description="Helical" evidence="1">
    <location>
        <begin position="76"/>
        <end position="98"/>
    </location>
</feature>
<feature type="transmembrane region" description="Helical" evidence="1">
    <location>
        <begin position="218"/>
        <end position="242"/>
    </location>
</feature>
<dbReference type="PANTHER" id="PTHR38848">
    <property type="entry name" value="G-PROTEIN COUPLED RECEPTORS FAMILY 3 PROFILE DOMAIN-CONTAINING PROTEIN"/>
    <property type="match status" value="1"/>
</dbReference>
<protein>
    <recommendedName>
        <fullName evidence="4">G-protein coupled receptors family 1 profile domain-containing protein</fullName>
    </recommendedName>
</protein>
<keyword evidence="1" id="KW-1133">Transmembrane helix</keyword>
<proteinExistence type="predicted"/>
<keyword evidence="1" id="KW-0812">Transmembrane</keyword>
<dbReference type="OrthoDB" id="3210850at2759"/>
<sequence>GEHPNSRTIFAVVSILCAITLAYLLGSRARTLRNNVIHRAHITSILIVWLFFLGLGFMICTAVVDSGQGLRTERLCYSAAIICLVFYTGNKLAIYIFLLERARIVRAPFVSRRKDGVWIVSMMLICVGFGSIAMIGYLTPVVELSMLDGRCRIGLPDKVSLPLMSFDVCVNFLLTSIFLWLMKPMLDSFQMLSLRGLGNDVQYSVVQKNAMNKHIKILLLKCLVGSVLVMLPTVGNMIQFYLMRGRELGWICLTLCTLDITWCCIIVNWLTIGSAQAEKDLTTLMTQR</sequence>
<feature type="transmembrane region" description="Helical" evidence="1">
    <location>
        <begin position="248"/>
        <end position="270"/>
    </location>
</feature>
<name>A0A2V1E413_9PLEO</name>
<evidence type="ECO:0000256" key="1">
    <source>
        <dbReference type="SAM" id="Phobius"/>
    </source>
</evidence>